<keyword evidence="9 10" id="KW-0131">Cell cycle</keyword>
<comment type="cofactor">
    <cofactor evidence="1">
        <name>Mg(2+)</name>
        <dbReference type="ChEBI" id="CHEBI:18420"/>
    </cofactor>
</comment>
<keyword evidence="3 10" id="KW-0132">Cell division</keyword>
<keyword evidence="4" id="KW-0479">Metal-binding</keyword>
<keyword evidence="5 10" id="KW-0547">Nucleotide-binding</keyword>
<dbReference type="InterPro" id="IPR027417">
    <property type="entry name" value="P-loop_NTPase"/>
</dbReference>
<evidence type="ECO:0000313" key="13">
    <source>
        <dbReference type="Proteomes" id="UP001250932"/>
    </source>
</evidence>
<evidence type="ECO:0000256" key="3">
    <source>
        <dbReference type="ARBA" id="ARBA00022618"/>
    </source>
</evidence>
<dbReference type="Pfam" id="PF01926">
    <property type="entry name" value="MMR_HSR1"/>
    <property type="match status" value="1"/>
</dbReference>
<dbReference type="PROSITE" id="PS51706">
    <property type="entry name" value="G_ENGB"/>
    <property type="match status" value="1"/>
</dbReference>
<name>A0ABU3K9N8_9BACT</name>
<dbReference type="InterPro" id="IPR030393">
    <property type="entry name" value="G_ENGB_dom"/>
</dbReference>
<evidence type="ECO:0000256" key="9">
    <source>
        <dbReference type="ARBA" id="ARBA00023306"/>
    </source>
</evidence>
<evidence type="ECO:0000256" key="1">
    <source>
        <dbReference type="ARBA" id="ARBA00001946"/>
    </source>
</evidence>
<dbReference type="EMBL" id="JAQOUE010000001">
    <property type="protein sequence ID" value="MDT7043087.1"/>
    <property type="molecule type" value="Genomic_DNA"/>
</dbReference>
<evidence type="ECO:0000259" key="11">
    <source>
        <dbReference type="PROSITE" id="PS51706"/>
    </source>
</evidence>
<organism evidence="12 13">
    <name type="scientific">Candidatus Nitronereus thalassa</name>
    <dbReference type="NCBI Taxonomy" id="3020898"/>
    <lineage>
        <taxon>Bacteria</taxon>
        <taxon>Pseudomonadati</taxon>
        <taxon>Nitrospirota</taxon>
        <taxon>Nitrospiria</taxon>
        <taxon>Nitrospirales</taxon>
        <taxon>Nitrospiraceae</taxon>
        <taxon>Candidatus Nitronereus</taxon>
    </lineage>
</organism>
<sequence>MKIHSAEFELSCVKPEQYPRERLLEVAFVGRSNVGKSSTINSLLNRKKLSKVSVTPGKTQTLNFFRIKTADKIIPDMFFVDLPGYGYAKVSKSVRQQWGPMIERYLSEREQLFAVVQLVDSRGVEAHDVTTYEWLCHIGHPPIVVTTKVDKLNRSQRNPCLTKLCQSLQLPNPDDVILYSAKTNEGRLELWKAIRERRETAE</sequence>
<evidence type="ECO:0000256" key="7">
    <source>
        <dbReference type="ARBA" id="ARBA00023134"/>
    </source>
</evidence>
<dbReference type="RefSeq" id="WP_313833572.1">
    <property type="nucleotide sequence ID" value="NZ_JAQOUE010000001.1"/>
</dbReference>
<comment type="similarity">
    <text evidence="2 10">Belongs to the TRAFAC class TrmE-Era-EngA-EngB-Septin-like GTPase superfamily. EngB GTPase family.</text>
</comment>
<evidence type="ECO:0000256" key="5">
    <source>
        <dbReference type="ARBA" id="ARBA00022741"/>
    </source>
</evidence>
<protein>
    <recommendedName>
        <fullName evidence="10">Probable GTP-binding protein EngB</fullName>
    </recommendedName>
</protein>
<dbReference type="NCBIfam" id="TIGR03598">
    <property type="entry name" value="GTPase_YsxC"/>
    <property type="match status" value="1"/>
</dbReference>
<evidence type="ECO:0000256" key="6">
    <source>
        <dbReference type="ARBA" id="ARBA00022842"/>
    </source>
</evidence>
<gene>
    <name evidence="12" type="primary">yihA</name>
    <name evidence="10" type="synonym">engB</name>
    <name evidence="12" type="ORF">PPG34_12045</name>
</gene>
<evidence type="ECO:0000256" key="10">
    <source>
        <dbReference type="HAMAP-Rule" id="MF_00321"/>
    </source>
</evidence>
<dbReference type="PANTHER" id="PTHR11649:SF13">
    <property type="entry name" value="ENGB-TYPE G DOMAIN-CONTAINING PROTEIN"/>
    <property type="match status" value="1"/>
</dbReference>
<evidence type="ECO:0000256" key="8">
    <source>
        <dbReference type="ARBA" id="ARBA00023210"/>
    </source>
</evidence>
<dbReference type="InterPro" id="IPR006073">
    <property type="entry name" value="GTP-bd"/>
</dbReference>
<dbReference type="Gene3D" id="3.40.50.300">
    <property type="entry name" value="P-loop containing nucleotide triphosphate hydrolases"/>
    <property type="match status" value="1"/>
</dbReference>
<dbReference type="SUPFAM" id="SSF52540">
    <property type="entry name" value="P-loop containing nucleoside triphosphate hydrolases"/>
    <property type="match status" value="1"/>
</dbReference>
<accession>A0ABU3K9N8</accession>
<evidence type="ECO:0000256" key="2">
    <source>
        <dbReference type="ARBA" id="ARBA00009638"/>
    </source>
</evidence>
<proteinExistence type="inferred from homology"/>
<comment type="function">
    <text evidence="10">Necessary for normal cell division and for the maintenance of normal septation.</text>
</comment>
<keyword evidence="6" id="KW-0460">Magnesium</keyword>
<dbReference type="Proteomes" id="UP001250932">
    <property type="component" value="Unassembled WGS sequence"/>
</dbReference>
<evidence type="ECO:0000256" key="4">
    <source>
        <dbReference type="ARBA" id="ARBA00022723"/>
    </source>
</evidence>
<dbReference type="InterPro" id="IPR019987">
    <property type="entry name" value="GTP-bd_ribosome_bio_YsxC"/>
</dbReference>
<feature type="domain" description="EngB-type G" evidence="11">
    <location>
        <begin position="22"/>
        <end position="200"/>
    </location>
</feature>
<reference evidence="12 13" key="1">
    <citation type="journal article" date="2023" name="ISME J.">
        <title>Cultivation and genomic characterization of novel and ubiquitous marine nitrite-oxidizing bacteria from the Nitrospirales.</title>
        <authorList>
            <person name="Mueller A.J."/>
            <person name="Daebeler A."/>
            <person name="Herbold C.W."/>
            <person name="Kirkegaard R.H."/>
            <person name="Daims H."/>
        </authorList>
    </citation>
    <scope>NUCLEOTIDE SEQUENCE [LARGE SCALE GENOMIC DNA]</scope>
    <source>
        <strain evidence="12 13">EB</strain>
    </source>
</reference>
<dbReference type="HAMAP" id="MF_00321">
    <property type="entry name" value="GTPase_EngB"/>
    <property type="match status" value="1"/>
</dbReference>
<keyword evidence="13" id="KW-1185">Reference proteome</keyword>
<evidence type="ECO:0000313" key="12">
    <source>
        <dbReference type="EMBL" id="MDT7043087.1"/>
    </source>
</evidence>
<keyword evidence="7 10" id="KW-0342">GTP-binding</keyword>
<keyword evidence="8 10" id="KW-0717">Septation</keyword>
<comment type="caution">
    <text evidence="12">The sequence shown here is derived from an EMBL/GenBank/DDBJ whole genome shotgun (WGS) entry which is preliminary data.</text>
</comment>
<dbReference type="PANTHER" id="PTHR11649">
    <property type="entry name" value="MSS1/TRME-RELATED GTP-BINDING PROTEIN"/>
    <property type="match status" value="1"/>
</dbReference>
<dbReference type="CDD" id="cd01876">
    <property type="entry name" value="YihA_EngB"/>
    <property type="match status" value="1"/>
</dbReference>